<sequence>MVPKLRFSKFSQKWTKIRLGNYLQNYQKKVPSDTDIPVYSSSRQGLKPQSEYFADRELQNDGEYSVVPFGYITYRHMSDDNTFHFNINDKLPEIAVSKEYPVFTGKGLNNYFLLSKLNYSNEFKLFAIQQKAGGTRTRLYFKNLSEWRGTFPDLEEQAQIADFLSSADEKITLLNKQYDLICQYKKGMMQKIFSQKVRFKDENGEEFPGWDRKFIGNILTIGSGRDYKHLNDGNVPVFGTGGFMTMVDQFLFEGETVCIGRKGTIDKPFYYNGKIWTVDTLFYTYEFKGVHPKFVYQLFLTINWKEYNEASGVPSLSKKTIEKIEVNIPCLSEQKKISRFLSALDDKIAVKKAELDKLKTWKQGLLQQMFV</sequence>
<dbReference type="InterPro" id="IPR044946">
    <property type="entry name" value="Restrct_endonuc_typeI_TRD_sf"/>
</dbReference>
<dbReference type="SUPFAM" id="SSF116734">
    <property type="entry name" value="DNA methylase specificity domain"/>
    <property type="match status" value="2"/>
</dbReference>
<keyword evidence="5" id="KW-0378">Hydrolase</keyword>
<dbReference type="PANTHER" id="PTHR30408:SF12">
    <property type="entry name" value="TYPE I RESTRICTION ENZYME MJAVIII SPECIFICITY SUBUNIT"/>
    <property type="match status" value="1"/>
</dbReference>
<name>A0A8S7IB01_ECOLX</name>
<evidence type="ECO:0000256" key="3">
    <source>
        <dbReference type="ARBA" id="ARBA00023125"/>
    </source>
</evidence>
<evidence type="ECO:0000313" key="5">
    <source>
        <dbReference type="EMBL" id="EFC2248807.1"/>
    </source>
</evidence>
<feature type="domain" description="Type I restriction modification DNA specificity" evidence="4">
    <location>
        <begin position="209"/>
        <end position="359"/>
    </location>
</feature>
<organism evidence="5 6">
    <name type="scientific">Escherichia coli</name>
    <dbReference type="NCBI Taxonomy" id="562"/>
    <lineage>
        <taxon>Bacteria</taxon>
        <taxon>Pseudomonadati</taxon>
        <taxon>Pseudomonadota</taxon>
        <taxon>Gammaproteobacteria</taxon>
        <taxon>Enterobacterales</taxon>
        <taxon>Enterobacteriaceae</taxon>
        <taxon>Escherichia</taxon>
    </lineage>
</organism>
<dbReference type="GO" id="GO:0009307">
    <property type="term" value="P:DNA restriction-modification system"/>
    <property type="evidence" value="ECO:0007669"/>
    <property type="project" value="UniProtKB-KW"/>
</dbReference>
<reference evidence="5 6" key="1">
    <citation type="submission" date="2019-04" db="EMBL/GenBank/DDBJ databases">
        <authorList>
            <consortium name="NARMS: The National Antimicrobial Resistance Monitoring System"/>
        </authorList>
    </citation>
    <scope>NUCLEOTIDE SEQUENCE [LARGE SCALE GENOMIC DNA]</scope>
    <source>
        <strain evidence="5 6">FSIS11919500</strain>
    </source>
</reference>
<dbReference type="InterPro" id="IPR000055">
    <property type="entry name" value="Restrct_endonuc_typeI_TRD"/>
</dbReference>
<feature type="domain" description="Type I restriction modification DNA specificity" evidence="4">
    <location>
        <begin position="34"/>
        <end position="179"/>
    </location>
</feature>
<comment type="caution">
    <text evidence="5">The sequence shown here is derived from an EMBL/GenBank/DDBJ whole genome shotgun (WGS) entry which is preliminary data.</text>
</comment>
<dbReference type="GO" id="GO:0004519">
    <property type="term" value="F:endonuclease activity"/>
    <property type="evidence" value="ECO:0007669"/>
    <property type="project" value="UniProtKB-KW"/>
</dbReference>
<dbReference type="PANTHER" id="PTHR30408">
    <property type="entry name" value="TYPE-1 RESTRICTION ENZYME ECOKI SPECIFICITY PROTEIN"/>
    <property type="match status" value="1"/>
</dbReference>
<proteinExistence type="inferred from homology"/>
<keyword evidence="3" id="KW-0238">DNA-binding</keyword>
<keyword evidence="5" id="KW-0540">Nuclease</keyword>
<comment type="similarity">
    <text evidence="1">Belongs to the type-I restriction system S methylase family.</text>
</comment>
<gene>
    <name evidence="5" type="ORF">E5H86_23975</name>
</gene>
<dbReference type="AlphaFoldDB" id="A0A8S7IB01"/>
<keyword evidence="5" id="KW-0255">Endonuclease</keyword>
<dbReference type="Gene3D" id="3.90.220.20">
    <property type="entry name" value="DNA methylase specificity domains"/>
    <property type="match status" value="2"/>
</dbReference>
<dbReference type="Pfam" id="PF01420">
    <property type="entry name" value="Methylase_S"/>
    <property type="match status" value="2"/>
</dbReference>
<evidence type="ECO:0000259" key="4">
    <source>
        <dbReference type="Pfam" id="PF01420"/>
    </source>
</evidence>
<keyword evidence="2" id="KW-0680">Restriction system</keyword>
<dbReference type="CDD" id="cd17288">
    <property type="entry name" value="RMtype1_S_LlaAI06ORF1089P_TRD1-CR1_like"/>
    <property type="match status" value="1"/>
</dbReference>
<dbReference type="GO" id="GO:0003677">
    <property type="term" value="F:DNA binding"/>
    <property type="evidence" value="ECO:0007669"/>
    <property type="project" value="UniProtKB-KW"/>
</dbReference>
<dbReference type="InterPro" id="IPR052021">
    <property type="entry name" value="Type-I_RS_S_subunit"/>
</dbReference>
<evidence type="ECO:0000256" key="2">
    <source>
        <dbReference type="ARBA" id="ARBA00022747"/>
    </source>
</evidence>
<dbReference type="Proteomes" id="UP000531916">
    <property type="component" value="Unassembled WGS sequence"/>
</dbReference>
<dbReference type="RefSeq" id="WP_163515654.1">
    <property type="nucleotide sequence ID" value="NZ_JAAKBI010000006.1"/>
</dbReference>
<dbReference type="Gene3D" id="1.10.287.1120">
    <property type="entry name" value="Bipartite methylase S protein"/>
    <property type="match status" value="1"/>
</dbReference>
<accession>A0A8S7IB01</accession>
<protein>
    <submittedName>
        <fullName evidence="5">Restriction endonuclease subunit S</fullName>
    </submittedName>
</protein>
<dbReference type="EMBL" id="AASEPP010000059">
    <property type="protein sequence ID" value="EFC2248807.1"/>
    <property type="molecule type" value="Genomic_DNA"/>
</dbReference>
<evidence type="ECO:0000313" key="6">
    <source>
        <dbReference type="Proteomes" id="UP000531916"/>
    </source>
</evidence>
<evidence type="ECO:0000256" key="1">
    <source>
        <dbReference type="ARBA" id="ARBA00010923"/>
    </source>
</evidence>